<dbReference type="Gene3D" id="2.160.20.120">
    <property type="match status" value="1"/>
</dbReference>
<dbReference type="AlphaFoldDB" id="A0A918SDB0"/>
<name>A0A918SDB0_9FLAO</name>
<reference evidence="4" key="2">
    <citation type="submission" date="2020-09" db="EMBL/GenBank/DDBJ databases">
        <authorList>
            <person name="Sun Q."/>
            <person name="Kim S."/>
        </authorList>
    </citation>
    <scope>NUCLEOTIDE SEQUENCE</scope>
    <source>
        <strain evidence="4">KCTC 12719</strain>
    </source>
</reference>
<organism evidence="4 5">
    <name type="scientific">Salinimicrobium marinum</name>
    <dbReference type="NCBI Taxonomy" id="680283"/>
    <lineage>
        <taxon>Bacteria</taxon>
        <taxon>Pseudomonadati</taxon>
        <taxon>Bacteroidota</taxon>
        <taxon>Flavobacteriia</taxon>
        <taxon>Flavobacteriales</taxon>
        <taxon>Flavobacteriaceae</taxon>
        <taxon>Salinimicrobium</taxon>
    </lineage>
</organism>
<feature type="region of interest" description="Disordered" evidence="1">
    <location>
        <begin position="227"/>
        <end position="265"/>
    </location>
</feature>
<keyword evidence="2" id="KW-0732">Signal</keyword>
<sequence length="265" mass="28401">MEVSLSSTNYKSKQINNQKTYIMKKLLFTLAILTFSCQANAQWWTGSKKVNGNGEMTSQTRNVSDYEQVSLQGSIDVQLVAGKEGRLTVDAESNLIEYIVTEVSGGKLKIYVEDGVNLSPSRNRDIKVTVPFESIERVSLTGSGDINSSDRIKSRNFDVHVTGSGDINLDVFSENVKGGVTGSGDIVLNGTTTNLNCTVTGSGDFQAYGLKAKNVKAVVSGSGDIEVSPSEELDARVSGSGDITYNGDPKKQDFRTAGSGSVSKR</sequence>
<keyword evidence="5" id="KW-1185">Reference proteome</keyword>
<feature type="domain" description="Putative auto-transporter adhesin head GIN" evidence="3">
    <location>
        <begin position="65"/>
        <end position="249"/>
    </location>
</feature>
<evidence type="ECO:0000256" key="2">
    <source>
        <dbReference type="SAM" id="SignalP"/>
    </source>
</evidence>
<protein>
    <submittedName>
        <fullName evidence="4">DUF2807 domain-containing protein</fullName>
    </submittedName>
</protein>
<dbReference type="Proteomes" id="UP000610456">
    <property type="component" value="Unassembled WGS sequence"/>
</dbReference>
<dbReference type="PANTHER" id="PTHR39200:SF1">
    <property type="entry name" value="AUTO-TRANSPORTER ADHESIN HEAD GIN DOMAIN-CONTAINING PROTEIN-RELATED"/>
    <property type="match status" value="1"/>
</dbReference>
<dbReference type="PANTHER" id="PTHR39200">
    <property type="entry name" value="HYPOTHETICAL EXPORTED PROTEIN"/>
    <property type="match status" value="1"/>
</dbReference>
<gene>
    <name evidence="4" type="ORF">GCM10007103_13350</name>
</gene>
<evidence type="ECO:0000313" key="4">
    <source>
        <dbReference type="EMBL" id="GHA33188.1"/>
    </source>
</evidence>
<feature type="chain" id="PRO_5037504849" evidence="2">
    <location>
        <begin position="42"/>
        <end position="265"/>
    </location>
</feature>
<dbReference type="InterPro" id="IPR021255">
    <property type="entry name" value="DUF2807"/>
</dbReference>
<proteinExistence type="predicted"/>
<dbReference type="Pfam" id="PF10988">
    <property type="entry name" value="DUF2807"/>
    <property type="match status" value="1"/>
</dbReference>
<feature type="signal peptide" evidence="2">
    <location>
        <begin position="1"/>
        <end position="41"/>
    </location>
</feature>
<comment type="caution">
    <text evidence="4">The sequence shown here is derived from an EMBL/GenBank/DDBJ whole genome shotgun (WGS) entry which is preliminary data.</text>
</comment>
<accession>A0A918SDB0</accession>
<reference evidence="4" key="1">
    <citation type="journal article" date="2014" name="Int. J. Syst. Evol. Microbiol.">
        <title>Complete genome sequence of Corynebacterium casei LMG S-19264T (=DSM 44701T), isolated from a smear-ripened cheese.</title>
        <authorList>
            <consortium name="US DOE Joint Genome Institute (JGI-PGF)"/>
            <person name="Walter F."/>
            <person name="Albersmeier A."/>
            <person name="Kalinowski J."/>
            <person name="Ruckert C."/>
        </authorList>
    </citation>
    <scope>NUCLEOTIDE SEQUENCE</scope>
    <source>
        <strain evidence="4">KCTC 12719</strain>
    </source>
</reference>
<evidence type="ECO:0000259" key="3">
    <source>
        <dbReference type="Pfam" id="PF10988"/>
    </source>
</evidence>
<evidence type="ECO:0000313" key="5">
    <source>
        <dbReference type="Proteomes" id="UP000610456"/>
    </source>
</evidence>
<dbReference type="EMBL" id="BMXB01000003">
    <property type="protein sequence ID" value="GHA33188.1"/>
    <property type="molecule type" value="Genomic_DNA"/>
</dbReference>
<evidence type="ECO:0000256" key="1">
    <source>
        <dbReference type="SAM" id="MobiDB-lite"/>
    </source>
</evidence>